<organism evidence="1 2">
    <name type="scientific">Aeromonas phage 2L372D</name>
    <dbReference type="NCBI Taxonomy" id="2588097"/>
    <lineage>
        <taxon>Viruses</taxon>
        <taxon>Duplodnaviria</taxon>
        <taxon>Heunggongvirae</taxon>
        <taxon>Uroviricota</taxon>
        <taxon>Caudoviricetes</taxon>
        <taxon>Plateaulakevirus</taxon>
        <taxon>Plateaulakevirus pv2L372D</taxon>
    </lineage>
</organism>
<keyword evidence="2" id="KW-1185">Reference proteome</keyword>
<dbReference type="EMBL" id="MK804893">
    <property type="protein sequence ID" value="QDB74120.1"/>
    <property type="molecule type" value="Genomic_DNA"/>
</dbReference>
<evidence type="ECO:0000313" key="2">
    <source>
        <dbReference type="Proteomes" id="UP000316128"/>
    </source>
</evidence>
<dbReference type="Proteomes" id="UP000316128">
    <property type="component" value="Segment"/>
</dbReference>
<protein>
    <submittedName>
        <fullName evidence="1">Uncharacterized protein</fullName>
    </submittedName>
</protein>
<reference evidence="1 2" key="1">
    <citation type="submission" date="2019-04" db="EMBL/GenBank/DDBJ databases">
        <title>Nine Novel Phages from a Plateau Lake in Southwest China Provide Insights into Aeromonas Phage Diversity.</title>
        <authorList>
            <person name="Xiao W."/>
            <person name="Bai M."/>
            <person name="Wang Y."/>
            <person name="Cui X."/>
        </authorList>
    </citation>
    <scope>NUCLEOTIDE SEQUENCE [LARGE SCALE GENOMIC DNA]</scope>
</reference>
<evidence type="ECO:0000313" key="1">
    <source>
        <dbReference type="EMBL" id="QDB74120.1"/>
    </source>
</evidence>
<sequence length="198" mass="23879">MSWNWYVNRDTIKIKVEERSWEQPEEVYNEDVDNYEETDNNVTKYDIECKVEINGKEIKHYTKLSAFLREFVNKSVVSNYADWYGESYKDTGIKYIAITKSWHYNLTDFYPFTCSCGVAGCSSIWDGIHVKWRKNSIEWRIKDKRDGYEKILDKMFYSFDREQYEQEVLTAYQTLYKLVENNPENESAWIVEEFKSKI</sequence>
<accession>A0A4Y5TXI1</accession>
<name>A0A4Y5TXI1_9CAUD</name>
<gene>
    <name evidence="1" type="ORF">2L372D_206</name>
</gene>
<proteinExistence type="predicted"/>